<dbReference type="EMBL" id="BSDO01000002">
    <property type="protein sequence ID" value="GLI22543.1"/>
    <property type="molecule type" value="Genomic_DNA"/>
</dbReference>
<reference evidence="2" key="1">
    <citation type="submission" date="2022-12" db="EMBL/GenBank/DDBJ databases">
        <title>Reference genome sequencing for broad-spectrum identification of bacterial and archaeal isolates by mass spectrometry.</title>
        <authorList>
            <person name="Sekiguchi Y."/>
            <person name="Tourlousse D.M."/>
        </authorList>
    </citation>
    <scope>NUCLEOTIDE SEQUENCE</scope>
    <source>
        <strain evidence="2">301</strain>
    </source>
</reference>
<evidence type="ECO:0000256" key="1">
    <source>
        <dbReference type="SAM" id="SignalP"/>
    </source>
</evidence>
<organism evidence="2 4">
    <name type="scientific">Xanthobacter flavus</name>
    <dbReference type="NCBI Taxonomy" id="281"/>
    <lineage>
        <taxon>Bacteria</taxon>
        <taxon>Pseudomonadati</taxon>
        <taxon>Pseudomonadota</taxon>
        <taxon>Alphaproteobacteria</taxon>
        <taxon>Hyphomicrobiales</taxon>
        <taxon>Xanthobacteraceae</taxon>
        <taxon>Xanthobacter</taxon>
    </lineage>
</organism>
<dbReference type="Proteomes" id="UP001245370">
    <property type="component" value="Unassembled WGS sequence"/>
</dbReference>
<dbReference type="AlphaFoldDB" id="A0A9W6CHK3"/>
<sequence>MRKSILSLAVLASALAFGTAAFADETETAVNRESLRVAAGNTPTDHAPLGYGVDTGVHHGFAGAQKPEHNLSDADRALFKLGDRGLGNS</sequence>
<name>A0A9W6CHK3_XANFL</name>
<gene>
    <name evidence="3" type="ORF">GGQ86_000113</name>
    <name evidence="2" type="ORF">XFLAVUS301_22170</name>
</gene>
<evidence type="ECO:0000313" key="2">
    <source>
        <dbReference type="EMBL" id="GLI22543.1"/>
    </source>
</evidence>
<dbReference type="Proteomes" id="UP001144397">
    <property type="component" value="Unassembled WGS sequence"/>
</dbReference>
<keyword evidence="1" id="KW-0732">Signal</keyword>
<proteinExistence type="predicted"/>
<evidence type="ECO:0000313" key="5">
    <source>
        <dbReference type="Proteomes" id="UP001245370"/>
    </source>
</evidence>
<dbReference type="RefSeq" id="WP_281807506.1">
    <property type="nucleotide sequence ID" value="NZ_BSDO01000002.1"/>
</dbReference>
<feature type="chain" id="PRO_5040729060" evidence="1">
    <location>
        <begin position="24"/>
        <end position="89"/>
    </location>
</feature>
<keyword evidence="5" id="KW-1185">Reference proteome</keyword>
<protein>
    <submittedName>
        <fullName evidence="2">Uncharacterized protein</fullName>
    </submittedName>
</protein>
<dbReference type="GeneID" id="95763007"/>
<reference evidence="3 5" key="2">
    <citation type="submission" date="2023-07" db="EMBL/GenBank/DDBJ databases">
        <title>Genomic Encyclopedia of Type Strains, Phase IV (KMG-IV): sequencing the most valuable type-strain genomes for metagenomic binning, comparative biology and taxonomic classification.</title>
        <authorList>
            <person name="Goeker M."/>
        </authorList>
    </citation>
    <scope>NUCLEOTIDE SEQUENCE [LARGE SCALE GENOMIC DNA]</scope>
    <source>
        <strain evidence="3 5">DSM 338</strain>
    </source>
</reference>
<accession>A0A9W6CHK3</accession>
<comment type="caution">
    <text evidence="2">The sequence shown here is derived from an EMBL/GenBank/DDBJ whole genome shotgun (WGS) entry which is preliminary data.</text>
</comment>
<evidence type="ECO:0000313" key="4">
    <source>
        <dbReference type="Proteomes" id="UP001144397"/>
    </source>
</evidence>
<feature type="signal peptide" evidence="1">
    <location>
        <begin position="1"/>
        <end position="23"/>
    </location>
</feature>
<dbReference type="EMBL" id="JAVDPY010000001">
    <property type="protein sequence ID" value="MDR6331666.1"/>
    <property type="molecule type" value="Genomic_DNA"/>
</dbReference>
<evidence type="ECO:0000313" key="3">
    <source>
        <dbReference type="EMBL" id="MDR6331666.1"/>
    </source>
</evidence>